<evidence type="ECO:0000256" key="8">
    <source>
        <dbReference type="ARBA" id="ARBA00023136"/>
    </source>
</evidence>
<keyword evidence="8 11" id="KW-0472">Membrane</keyword>
<dbReference type="CDD" id="cd03784">
    <property type="entry name" value="GT1_Gtf-like"/>
    <property type="match status" value="1"/>
</dbReference>
<dbReference type="PANTHER" id="PTHR48043">
    <property type="entry name" value="EG:EG0003.4 PROTEIN-RELATED"/>
    <property type="match status" value="1"/>
</dbReference>
<evidence type="ECO:0000256" key="6">
    <source>
        <dbReference type="ARBA" id="ARBA00022824"/>
    </source>
</evidence>
<keyword evidence="6" id="KW-0256">Endoplasmic reticulum</keyword>
<feature type="signal peptide" evidence="12">
    <location>
        <begin position="1"/>
        <end position="20"/>
    </location>
</feature>
<dbReference type="EMBL" id="VUJU01004440">
    <property type="protein sequence ID" value="KAF0754338.1"/>
    <property type="molecule type" value="Genomic_DNA"/>
</dbReference>
<comment type="caution">
    <text evidence="13">The sequence shown here is derived from an EMBL/GenBank/DDBJ whole genome shotgun (WGS) entry which is preliminary data.</text>
</comment>
<evidence type="ECO:0000313" key="13">
    <source>
        <dbReference type="EMBL" id="KAF0754338.1"/>
    </source>
</evidence>
<dbReference type="OrthoDB" id="5835829at2759"/>
<feature type="chain" id="PRO_5026012245" evidence="12">
    <location>
        <begin position="21"/>
        <end position="520"/>
    </location>
</feature>
<sequence>MNCVRLLLVALVGALSVADGANILGVFPINGRSHWVVYESVMKALAARGHNVTVITSFPQKTPVANYTDIDVSATFPPAMNTVGIDLVLKYLASVFANQWFIADHQMTICRKHQKLPQVQALLHSDIKFDAVSAVFTEIFGADCDVGFAYHFKAPLLSIMSSSHLPWSYDRVGGPDNPSYIPTIVTRAAGKMNFKERMINTFYYIYFKLAWKYHSEWPANELLKENFGPDVPHINEIIYNTSMVFVNGHFSLDGPRPLVPNMVEIGGIHVKPPRPLPKDILKFIDDSPNGVMFFTFGSLIRISTLPPSVLQMFKEVFAKLPIRVLWKYEAEMKDKPDNVYISNWMPQRDILSHPKVRMFMTHGGLLGVLEAVHSSVPIIGIPFFFDQPRNILKLVEQGSGIILDYETLTKDILYDAIMEIVNNDSYAINAKKLSKRFKDRPLNATETAVYWTEYVIRHKGAKHLRTAAVGMPWWKYYLVDVFGFIALIIFSVLYLIYFVLKTIYKKLFKKTVPKKKEKKN</sequence>
<keyword evidence="5 11" id="KW-0812">Transmembrane</keyword>
<evidence type="ECO:0000256" key="2">
    <source>
        <dbReference type="ARBA" id="ARBA00009995"/>
    </source>
</evidence>
<dbReference type="Pfam" id="PF00201">
    <property type="entry name" value="UDPGT"/>
    <property type="match status" value="1"/>
</dbReference>
<reference evidence="13 14" key="1">
    <citation type="submission" date="2019-08" db="EMBL/GenBank/DDBJ databases">
        <title>Whole genome of Aphis craccivora.</title>
        <authorList>
            <person name="Voronova N.V."/>
            <person name="Shulinski R.S."/>
            <person name="Bandarenka Y.V."/>
            <person name="Zhorov D.G."/>
            <person name="Warner D."/>
        </authorList>
    </citation>
    <scope>NUCLEOTIDE SEQUENCE [LARGE SCALE GENOMIC DNA]</scope>
    <source>
        <strain evidence="13">180601</strain>
        <tissue evidence="13">Whole Body</tissue>
    </source>
</reference>
<evidence type="ECO:0000256" key="1">
    <source>
        <dbReference type="ARBA" id="ARBA00004240"/>
    </source>
</evidence>
<organism evidence="13 14">
    <name type="scientific">Aphis craccivora</name>
    <name type="common">Cowpea aphid</name>
    <dbReference type="NCBI Taxonomy" id="307492"/>
    <lineage>
        <taxon>Eukaryota</taxon>
        <taxon>Metazoa</taxon>
        <taxon>Ecdysozoa</taxon>
        <taxon>Arthropoda</taxon>
        <taxon>Hexapoda</taxon>
        <taxon>Insecta</taxon>
        <taxon>Pterygota</taxon>
        <taxon>Neoptera</taxon>
        <taxon>Paraneoptera</taxon>
        <taxon>Hemiptera</taxon>
        <taxon>Sternorrhyncha</taxon>
        <taxon>Aphidomorpha</taxon>
        <taxon>Aphidoidea</taxon>
        <taxon>Aphididae</taxon>
        <taxon>Aphidini</taxon>
        <taxon>Aphis</taxon>
        <taxon>Aphis</taxon>
    </lineage>
</organism>
<dbReference type="Gene3D" id="3.40.50.2000">
    <property type="entry name" value="Glycogen Phosphorylase B"/>
    <property type="match status" value="1"/>
</dbReference>
<evidence type="ECO:0000256" key="3">
    <source>
        <dbReference type="ARBA" id="ARBA00022676"/>
    </source>
</evidence>
<evidence type="ECO:0000256" key="5">
    <source>
        <dbReference type="ARBA" id="ARBA00022692"/>
    </source>
</evidence>
<dbReference type="InterPro" id="IPR002213">
    <property type="entry name" value="UDP_glucos_trans"/>
</dbReference>
<dbReference type="GO" id="GO:0008194">
    <property type="term" value="F:UDP-glycosyltransferase activity"/>
    <property type="evidence" value="ECO:0007669"/>
    <property type="project" value="InterPro"/>
</dbReference>
<dbReference type="FunFam" id="3.40.50.2000:FF:000050">
    <property type="entry name" value="UDP-glucuronosyltransferase"/>
    <property type="match status" value="1"/>
</dbReference>
<gene>
    <name evidence="13" type="ORF">FWK35_00023870</name>
</gene>
<evidence type="ECO:0000256" key="4">
    <source>
        <dbReference type="ARBA" id="ARBA00022679"/>
    </source>
</evidence>
<keyword evidence="3" id="KW-0328">Glycosyltransferase</keyword>
<keyword evidence="12" id="KW-0732">Signal</keyword>
<comment type="similarity">
    <text evidence="2">Belongs to the UDP-glycosyltransferase family.</text>
</comment>
<dbReference type="PANTHER" id="PTHR48043:SF145">
    <property type="entry name" value="FI06409P-RELATED"/>
    <property type="match status" value="1"/>
</dbReference>
<keyword evidence="14" id="KW-1185">Reference proteome</keyword>
<evidence type="ECO:0000256" key="12">
    <source>
        <dbReference type="SAM" id="SignalP"/>
    </source>
</evidence>
<protein>
    <submittedName>
        <fullName evidence="13">UDP-glucuronosyltransferase 2B10-like</fullName>
    </submittedName>
</protein>
<feature type="transmembrane region" description="Helical" evidence="11">
    <location>
        <begin position="476"/>
        <end position="500"/>
    </location>
</feature>
<keyword evidence="9" id="KW-0325">Glycoprotein</keyword>
<evidence type="ECO:0000256" key="9">
    <source>
        <dbReference type="ARBA" id="ARBA00023180"/>
    </source>
</evidence>
<evidence type="ECO:0000256" key="11">
    <source>
        <dbReference type="SAM" id="Phobius"/>
    </source>
</evidence>
<evidence type="ECO:0000256" key="10">
    <source>
        <dbReference type="ARBA" id="ARBA00046288"/>
    </source>
</evidence>
<keyword evidence="4 13" id="KW-0808">Transferase</keyword>
<evidence type="ECO:0000313" key="14">
    <source>
        <dbReference type="Proteomes" id="UP000478052"/>
    </source>
</evidence>
<name>A0A6G0YEB4_APHCR</name>
<dbReference type="AlphaFoldDB" id="A0A6G0YEB4"/>
<comment type="subcellular location">
    <subcellularLocation>
        <location evidence="10">Endomembrane system</location>
        <topology evidence="10">Single-pass type I membrane protein</topology>
    </subcellularLocation>
    <subcellularLocation>
        <location evidence="1">Endoplasmic reticulum</location>
    </subcellularLocation>
</comment>
<dbReference type="Proteomes" id="UP000478052">
    <property type="component" value="Unassembled WGS sequence"/>
</dbReference>
<proteinExistence type="inferred from homology"/>
<keyword evidence="7 11" id="KW-1133">Transmembrane helix</keyword>
<evidence type="ECO:0000256" key="7">
    <source>
        <dbReference type="ARBA" id="ARBA00022989"/>
    </source>
</evidence>
<dbReference type="InterPro" id="IPR050271">
    <property type="entry name" value="UDP-glycosyltransferase"/>
</dbReference>
<dbReference type="SUPFAM" id="SSF53756">
    <property type="entry name" value="UDP-Glycosyltransferase/glycogen phosphorylase"/>
    <property type="match status" value="1"/>
</dbReference>
<accession>A0A6G0YEB4</accession>
<dbReference type="GO" id="GO:0005783">
    <property type="term" value="C:endoplasmic reticulum"/>
    <property type="evidence" value="ECO:0007669"/>
    <property type="project" value="UniProtKB-SubCell"/>
</dbReference>